<dbReference type="InterPro" id="IPR003593">
    <property type="entry name" value="AAA+_ATPase"/>
</dbReference>
<keyword evidence="7" id="KW-0029">Amino-acid transport</keyword>
<reference evidence="10 11" key="1">
    <citation type="submission" date="2021-07" db="EMBL/GenBank/DDBJ databases">
        <title>Paenibacillus radiodurans sp. nov., isolated from the southeastern edge of Tengger Desert.</title>
        <authorList>
            <person name="Zhang G."/>
        </authorList>
    </citation>
    <scope>NUCLEOTIDE SEQUENCE [LARGE SCALE GENOMIC DNA]</scope>
    <source>
        <strain evidence="10 11">CCM 7311</strain>
    </source>
</reference>
<dbReference type="NCBIfam" id="TIGR03005">
    <property type="entry name" value="ectoine_ehuA"/>
    <property type="match status" value="1"/>
</dbReference>
<keyword evidence="5" id="KW-0547">Nucleotide-binding</keyword>
<dbReference type="PIRSF" id="PIRSF039085">
    <property type="entry name" value="ABC_ATPase_HisP"/>
    <property type="match status" value="1"/>
</dbReference>
<keyword evidence="11" id="KW-1185">Reference proteome</keyword>
<evidence type="ECO:0000256" key="4">
    <source>
        <dbReference type="ARBA" id="ARBA00022475"/>
    </source>
</evidence>
<evidence type="ECO:0000313" key="10">
    <source>
        <dbReference type="EMBL" id="MBW7454302.1"/>
    </source>
</evidence>
<keyword evidence="8" id="KW-0472">Membrane</keyword>
<evidence type="ECO:0000256" key="2">
    <source>
        <dbReference type="ARBA" id="ARBA00005417"/>
    </source>
</evidence>
<dbReference type="InterPro" id="IPR014343">
    <property type="entry name" value="Ectoine_EhuA"/>
</dbReference>
<gene>
    <name evidence="10" type="primary">ehuA</name>
    <name evidence="10" type="ORF">K0U00_09695</name>
</gene>
<comment type="caution">
    <text evidence="10">The sequence shown here is derived from an EMBL/GenBank/DDBJ whole genome shotgun (WGS) entry which is preliminary data.</text>
</comment>
<feature type="domain" description="ABC transporter" evidence="9">
    <location>
        <begin position="27"/>
        <end position="272"/>
    </location>
</feature>
<evidence type="ECO:0000313" key="11">
    <source>
        <dbReference type="Proteomes" id="UP001519887"/>
    </source>
</evidence>
<dbReference type="Pfam" id="PF00005">
    <property type="entry name" value="ABC_tran"/>
    <property type="match status" value="1"/>
</dbReference>
<dbReference type="GO" id="GO:0005524">
    <property type="term" value="F:ATP binding"/>
    <property type="evidence" value="ECO:0007669"/>
    <property type="project" value="UniProtKB-KW"/>
</dbReference>
<keyword evidence="6 10" id="KW-0067">ATP-binding</keyword>
<accession>A0ABS7C063</accession>
<dbReference type="EMBL" id="JAHZIK010000182">
    <property type="protein sequence ID" value="MBW7454302.1"/>
    <property type="molecule type" value="Genomic_DNA"/>
</dbReference>
<dbReference type="PANTHER" id="PTHR43166:SF9">
    <property type="entry name" value="GLUTAMATE_ASPARTATE IMPORT ATP-BINDING PROTEIN GLTL"/>
    <property type="match status" value="1"/>
</dbReference>
<evidence type="ECO:0000256" key="1">
    <source>
        <dbReference type="ARBA" id="ARBA00004202"/>
    </source>
</evidence>
<dbReference type="InterPro" id="IPR030679">
    <property type="entry name" value="ABC_ATPase_HisP-typ"/>
</dbReference>
<evidence type="ECO:0000256" key="7">
    <source>
        <dbReference type="ARBA" id="ARBA00022970"/>
    </source>
</evidence>
<dbReference type="InterPro" id="IPR027417">
    <property type="entry name" value="P-loop_NTPase"/>
</dbReference>
<comment type="subcellular location">
    <subcellularLocation>
        <location evidence="1">Cell membrane</location>
        <topology evidence="1">Peripheral membrane protein</topology>
    </subcellularLocation>
</comment>
<dbReference type="InterPro" id="IPR050086">
    <property type="entry name" value="MetN_ABC_transporter-like"/>
</dbReference>
<evidence type="ECO:0000256" key="8">
    <source>
        <dbReference type="ARBA" id="ARBA00023136"/>
    </source>
</evidence>
<comment type="similarity">
    <text evidence="2">Belongs to the ABC transporter superfamily.</text>
</comment>
<dbReference type="PROSITE" id="PS50893">
    <property type="entry name" value="ABC_TRANSPORTER_2"/>
    <property type="match status" value="1"/>
</dbReference>
<sequence>MQLEKQTEELDAREDRNERFADVQPIVKYNNITKSFGELEVIKGVDLELYPGEKIAMIGPSGSGKTTLGRLLMTLEEPTGGTIELDGELLWHMEVKGKLVRADEKHLHRMRGKVGMIFQHFNLFPHMNVLRNVTMAPRTVLGLSREEAHDRAITMLRKVGLEEKLEVYPSQLSGGQKQRVAIARALVMQPKVMIFDEVTSALDPELVGEVLEVIKEIAREGEMAMLLITHEMEFARDVADRIIFGAEGRIVEQGTPEQIFENSQSERLQSFLGRFAGAASQSL</sequence>
<dbReference type="RefSeq" id="WP_210038944.1">
    <property type="nucleotide sequence ID" value="NZ_JBHLVU010000011.1"/>
</dbReference>
<dbReference type="Proteomes" id="UP001519887">
    <property type="component" value="Unassembled WGS sequence"/>
</dbReference>
<dbReference type="PANTHER" id="PTHR43166">
    <property type="entry name" value="AMINO ACID IMPORT ATP-BINDING PROTEIN"/>
    <property type="match status" value="1"/>
</dbReference>
<evidence type="ECO:0000256" key="5">
    <source>
        <dbReference type="ARBA" id="ARBA00022741"/>
    </source>
</evidence>
<dbReference type="PROSITE" id="PS00211">
    <property type="entry name" value="ABC_TRANSPORTER_1"/>
    <property type="match status" value="1"/>
</dbReference>
<name>A0ABS7C063_9BACL</name>
<dbReference type="InterPro" id="IPR003439">
    <property type="entry name" value="ABC_transporter-like_ATP-bd"/>
</dbReference>
<evidence type="ECO:0000256" key="3">
    <source>
        <dbReference type="ARBA" id="ARBA00022448"/>
    </source>
</evidence>
<dbReference type="SUPFAM" id="SSF52540">
    <property type="entry name" value="P-loop containing nucleoside triphosphate hydrolases"/>
    <property type="match status" value="1"/>
</dbReference>
<keyword evidence="3" id="KW-0813">Transport</keyword>
<evidence type="ECO:0000259" key="9">
    <source>
        <dbReference type="PROSITE" id="PS50893"/>
    </source>
</evidence>
<dbReference type="SMART" id="SM00382">
    <property type="entry name" value="AAA"/>
    <property type="match status" value="1"/>
</dbReference>
<protein>
    <submittedName>
        <fullName evidence="10">Ectoine/hydroxyectoine ABC transporter ATP-binding protein EhuA</fullName>
    </submittedName>
</protein>
<evidence type="ECO:0000256" key="6">
    <source>
        <dbReference type="ARBA" id="ARBA00022840"/>
    </source>
</evidence>
<proteinExistence type="inferred from homology"/>
<keyword evidence="4" id="KW-1003">Cell membrane</keyword>
<dbReference type="Gene3D" id="3.40.50.300">
    <property type="entry name" value="P-loop containing nucleotide triphosphate hydrolases"/>
    <property type="match status" value="1"/>
</dbReference>
<organism evidence="10 11">
    <name type="scientific">Paenibacillus sepulcri</name>
    <dbReference type="NCBI Taxonomy" id="359917"/>
    <lineage>
        <taxon>Bacteria</taxon>
        <taxon>Bacillati</taxon>
        <taxon>Bacillota</taxon>
        <taxon>Bacilli</taxon>
        <taxon>Bacillales</taxon>
        <taxon>Paenibacillaceae</taxon>
        <taxon>Paenibacillus</taxon>
    </lineage>
</organism>
<dbReference type="InterPro" id="IPR017871">
    <property type="entry name" value="ABC_transporter-like_CS"/>
</dbReference>